<sequence>MKLMPPKVQINMECCSGVVTQAYGQPDNPVLPMGVRNNPAILTAAPFRGVPQPEAHGRIKFKDTVQRDQFRRALSRYALTFQGYILSVNCQCRILIRVRRTTTRCHVWSPFSTSNLNGG</sequence>
<protein>
    <submittedName>
        <fullName evidence="1">Uncharacterized protein</fullName>
    </submittedName>
</protein>
<organism evidence="1 2">
    <name type="scientific">Escherichia coli</name>
    <dbReference type="NCBI Taxonomy" id="562"/>
    <lineage>
        <taxon>Bacteria</taxon>
        <taxon>Pseudomonadati</taxon>
        <taxon>Pseudomonadota</taxon>
        <taxon>Gammaproteobacteria</taxon>
        <taxon>Enterobacterales</taxon>
        <taxon>Enterobacteriaceae</taxon>
        <taxon>Escherichia</taxon>
    </lineage>
</organism>
<reference evidence="1 2" key="1">
    <citation type="submission" date="2018-06" db="EMBL/GenBank/DDBJ databases">
        <authorList>
            <consortium name="Pathogen Informatics"/>
            <person name="Doyle S."/>
        </authorList>
    </citation>
    <scope>NUCLEOTIDE SEQUENCE [LARGE SCALE GENOMIC DNA]</scope>
    <source>
        <strain evidence="1 2">NCTC10418</strain>
    </source>
</reference>
<evidence type="ECO:0000313" key="2">
    <source>
        <dbReference type="Proteomes" id="UP000255460"/>
    </source>
</evidence>
<accession>A0A376KXG7</accession>
<proteinExistence type="predicted"/>
<gene>
    <name evidence="1" type="ORF">NCTC10418_04442</name>
</gene>
<dbReference type="AlphaFoldDB" id="A0A376KXG7"/>
<name>A0A376KXG7_ECOLX</name>
<evidence type="ECO:0000313" key="1">
    <source>
        <dbReference type="EMBL" id="STE86787.1"/>
    </source>
</evidence>
<dbReference type="Proteomes" id="UP000255460">
    <property type="component" value="Unassembled WGS sequence"/>
</dbReference>
<dbReference type="EMBL" id="UFZQ01000001">
    <property type="protein sequence ID" value="STE86787.1"/>
    <property type="molecule type" value="Genomic_DNA"/>
</dbReference>